<accession>A0A645CZG7</accession>
<reference evidence="1" key="1">
    <citation type="submission" date="2019-08" db="EMBL/GenBank/DDBJ databases">
        <authorList>
            <person name="Kucharzyk K."/>
            <person name="Murdoch R.W."/>
            <person name="Higgins S."/>
            <person name="Loffler F."/>
        </authorList>
    </citation>
    <scope>NUCLEOTIDE SEQUENCE</scope>
</reference>
<dbReference type="EMBL" id="VSSQ01031385">
    <property type="protein sequence ID" value="MPM82248.1"/>
    <property type="molecule type" value="Genomic_DNA"/>
</dbReference>
<gene>
    <name evidence="1" type="ORF">SDC9_129309</name>
</gene>
<organism evidence="1">
    <name type="scientific">bioreactor metagenome</name>
    <dbReference type="NCBI Taxonomy" id="1076179"/>
    <lineage>
        <taxon>unclassified sequences</taxon>
        <taxon>metagenomes</taxon>
        <taxon>ecological metagenomes</taxon>
    </lineage>
</organism>
<name>A0A645CZG7_9ZZZZ</name>
<dbReference type="AlphaFoldDB" id="A0A645CZG7"/>
<evidence type="ECO:0000313" key="1">
    <source>
        <dbReference type="EMBL" id="MPM82248.1"/>
    </source>
</evidence>
<proteinExistence type="predicted"/>
<protein>
    <submittedName>
        <fullName evidence="1">Uncharacterized protein</fullName>
    </submittedName>
</protein>
<comment type="caution">
    <text evidence="1">The sequence shown here is derived from an EMBL/GenBank/DDBJ whole genome shotgun (WGS) entry which is preliminary data.</text>
</comment>
<sequence length="216" mass="24148">MFSCFSKNTGVESLTMKKRMLFTLLIILPSLLIAGVTATYTTYPLHLESYNSIYVDTYEGTGTNHYQNLMAMHMGRCTIDTNGETIKNFALFSNVSNEFTFEGPTKNNPAVDVSIGFHAVAILRYGTQLYNSNLNQGYKNPINPTDTSMTGIITIDFYLISYEPATIFIENANYAHTSGTVGTFSVSYSDDSNFWNAEWEPVVDENNQPIPAKPYL</sequence>